<accession>B2I6M2</accession>
<dbReference type="SUPFAM" id="SSF51735">
    <property type="entry name" value="NAD(P)-binding Rossmann-fold domains"/>
    <property type="match status" value="1"/>
</dbReference>
<dbReference type="KEGG" id="xfn:XfasM23_0107"/>
<evidence type="ECO:0000256" key="2">
    <source>
        <dbReference type="ARBA" id="ARBA00023002"/>
    </source>
</evidence>
<evidence type="ECO:0000313" key="4">
    <source>
        <dbReference type="EMBL" id="ACB91564.1"/>
    </source>
</evidence>
<dbReference type="RefSeq" id="WP_004087583.1">
    <property type="nucleotide sequence ID" value="NC_010577.1"/>
</dbReference>
<evidence type="ECO:0000256" key="3">
    <source>
        <dbReference type="RuleBase" id="RU000363"/>
    </source>
</evidence>
<dbReference type="InterPro" id="IPR020904">
    <property type="entry name" value="Sc_DH/Rdtase_CS"/>
</dbReference>
<dbReference type="HOGENOM" id="CLU_010194_2_10_6"/>
<dbReference type="GeneID" id="93903805"/>
<dbReference type="EMBL" id="CP001011">
    <property type="protein sequence ID" value="ACB91564.1"/>
    <property type="molecule type" value="Genomic_DNA"/>
</dbReference>
<dbReference type="GO" id="GO:0016616">
    <property type="term" value="F:oxidoreductase activity, acting on the CH-OH group of donors, NAD or NADP as acceptor"/>
    <property type="evidence" value="ECO:0007669"/>
    <property type="project" value="UniProtKB-ARBA"/>
</dbReference>
<dbReference type="PANTHER" id="PTHR42901">
    <property type="entry name" value="ALCOHOL DEHYDROGENASE"/>
    <property type="match status" value="1"/>
</dbReference>
<dbReference type="FunFam" id="3.40.50.720:FF:000047">
    <property type="entry name" value="NADP-dependent L-serine/L-allo-threonine dehydrogenase"/>
    <property type="match status" value="1"/>
</dbReference>
<dbReference type="PANTHER" id="PTHR42901:SF1">
    <property type="entry name" value="ALCOHOL DEHYDROGENASE"/>
    <property type="match status" value="1"/>
</dbReference>
<reference evidence="4 5" key="1">
    <citation type="journal article" date="2010" name="J. Bacteriol.">
        <title>Whole genome sequences of two Xylella fastidiosa strains (M12 and M23) causing almond leaf scorch disease in California.</title>
        <authorList>
            <person name="Chen J."/>
            <person name="Xie G."/>
            <person name="Han S."/>
            <person name="Chertkov O."/>
            <person name="Sims D."/>
            <person name="Civerolo E.L."/>
        </authorList>
    </citation>
    <scope>NUCLEOTIDE SEQUENCE [LARGE SCALE GENOMIC DNA]</scope>
    <source>
        <strain evidence="4 5">M23</strain>
    </source>
</reference>
<dbReference type="AlphaFoldDB" id="B2I6M2"/>
<gene>
    <name evidence="4" type="ordered locus">XfasM23_0107</name>
</gene>
<evidence type="ECO:0000313" key="5">
    <source>
        <dbReference type="Proteomes" id="UP000001698"/>
    </source>
</evidence>
<dbReference type="Pfam" id="PF00106">
    <property type="entry name" value="adh_short"/>
    <property type="match status" value="1"/>
</dbReference>
<dbReference type="PRINTS" id="PR00081">
    <property type="entry name" value="GDHRDH"/>
</dbReference>
<dbReference type="InterPro" id="IPR002347">
    <property type="entry name" value="SDR_fam"/>
</dbReference>
<dbReference type="InterPro" id="IPR036291">
    <property type="entry name" value="NAD(P)-bd_dom_sf"/>
</dbReference>
<dbReference type="Proteomes" id="UP000001698">
    <property type="component" value="Chromosome"/>
</dbReference>
<evidence type="ECO:0000256" key="1">
    <source>
        <dbReference type="ARBA" id="ARBA00006484"/>
    </source>
</evidence>
<protein>
    <submittedName>
        <fullName evidence="4">Short-chain dehydrogenase/reductase SDR</fullName>
    </submittedName>
</protein>
<dbReference type="PRINTS" id="PR00080">
    <property type="entry name" value="SDRFAMILY"/>
</dbReference>
<organism evidence="4 5">
    <name type="scientific">Xylella fastidiosa (strain M23)</name>
    <dbReference type="NCBI Taxonomy" id="405441"/>
    <lineage>
        <taxon>Bacteria</taxon>
        <taxon>Pseudomonadati</taxon>
        <taxon>Pseudomonadota</taxon>
        <taxon>Gammaproteobacteria</taxon>
        <taxon>Lysobacterales</taxon>
        <taxon>Lysobacteraceae</taxon>
        <taxon>Xylella</taxon>
    </lineage>
</organism>
<proteinExistence type="inferred from homology"/>
<dbReference type="PROSITE" id="PS00061">
    <property type="entry name" value="ADH_SHORT"/>
    <property type="match status" value="1"/>
</dbReference>
<dbReference type="Gene3D" id="3.40.50.720">
    <property type="entry name" value="NAD(P)-binding Rossmann-like Domain"/>
    <property type="match status" value="1"/>
</dbReference>
<sequence length="271" mass="29207">MTKTILITGATSGFGRAAVHRFANAGWRVIATGRRIERLEALAAEWPPGHIHITAFDMRDSATLHTAIQTLPADFADIDVLVNNAGLALGTAPAQHADLAQWREMIDTNITSLVTLTHHVLPTLIERKGTIINISSVAATYPYTGGNVYAGTKAFVKQFSLGLRSDLHGTGVRVTSIEPGMAETEFTLVRTGGNQAASDALYRGAHPITAEDIAEQIFYVATLPPHLNINRLEIMPVNQSFAGFQVARQQQSQLITPPHTLPTHSSGTSDK</sequence>
<name>B2I6M2_XYLF2</name>
<comment type="similarity">
    <text evidence="1 3">Belongs to the short-chain dehydrogenases/reductases (SDR) family.</text>
</comment>
<keyword evidence="2" id="KW-0560">Oxidoreductase</keyword>